<reference evidence="2 3" key="1">
    <citation type="journal article" date="2024" name="Appl. Microbiol. Biotechnol.">
        <title>Biosynthetic gene clusters with biotechnological applications in novel Antarctic isolates from Actinomycetota.</title>
        <authorList>
            <person name="Bruna P."/>
            <person name="Nunez-Montero K."/>
            <person name="Contreras M.J."/>
            <person name="Leal K."/>
            <person name="Garcia M."/>
            <person name="Abanto M."/>
            <person name="Barrientos L."/>
        </authorList>
    </citation>
    <scope>NUCLEOTIDE SEQUENCE [LARGE SCALE GENOMIC DNA]</scope>
    <source>
        <strain evidence="2 3">Se16.17</strain>
    </source>
</reference>
<dbReference type="NCBIfam" id="TIGR01891">
    <property type="entry name" value="amidohydrolases"/>
    <property type="match status" value="1"/>
</dbReference>
<dbReference type="RefSeq" id="WP_347781852.1">
    <property type="nucleotide sequence ID" value="NZ_JBBMFV010000004.1"/>
</dbReference>
<dbReference type="PANTHER" id="PTHR11014:SF63">
    <property type="entry name" value="METALLOPEPTIDASE, PUTATIVE (AFU_ORTHOLOGUE AFUA_6G09600)-RELATED"/>
    <property type="match status" value="1"/>
</dbReference>
<dbReference type="Pfam" id="PF01546">
    <property type="entry name" value="Peptidase_M20"/>
    <property type="match status" value="1"/>
</dbReference>
<dbReference type="InterPro" id="IPR017439">
    <property type="entry name" value="Amidohydrolase"/>
</dbReference>
<dbReference type="Proteomes" id="UP001448614">
    <property type="component" value="Unassembled WGS sequence"/>
</dbReference>
<dbReference type="SUPFAM" id="SSF55031">
    <property type="entry name" value="Bacterial exopeptidase dimerisation domain"/>
    <property type="match status" value="1"/>
</dbReference>
<dbReference type="Pfam" id="PF07687">
    <property type="entry name" value="M20_dimer"/>
    <property type="match status" value="1"/>
</dbReference>
<dbReference type="Gene3D" id="3.30.70.360">
    <property type="match status" value="1"/>
</dbReference>
<name>A0ABV0GNK6_PAENI</name>
<gene>
    <name evidence="2" type="ORF">V3C41_03500</name>
</gene>
<dbReference type="PIRSF" id="PIRSF005962">
    <property type="entry name" value="Pept_M20D_amidohydro"/>
    <property type="match status" value="1"/>
</dbReference>
<feature type="domain" description="Peptidase M20 dimerisation" evidence="1">
    <location>
        <begin position="203"/>
        <end position="299"/>
    </location>
</feature>
<evidence type="ECO:0000313" key="2">
    <source>
        <dbReference type="EMBL" id="MEO3940131.1"/>
    </source>
</evidence>
<protein>
    <submittedName>
        <fullName evidence="2">Amidohydrolase</fullName>
    </submittedName>
</protein>
<dbReference type="PANTHER" id="PTHR11014">
    <property type="entry name" value="PEPTIDASE M20 FAMILY MEMBER"/>
    <property type="match status" value="1"/>
</dbReference>
<evidence type="ECO:0000313" key="3">
    <source>
        <dbReference type="Proteomes" id="UP001448614"/>
    </source>
</evidence>
<proteinExistence type="predicted"/>
<dbReference type="InterPro" id="IPR002933">
    <property type="entry name" value="Peptidase_M20"/>
</dbReference>
<organism evidence="2 3">
    <name type="scientific">Paenarthrobacter nicotinovorans</name>
    <name type="common">Arthrobacter nicotinovorans</name>
    <dbReference type="NCBI Taxonomy" id="29320"/>
    <lineage>
        <taxon>Bacteria</taxon>
        <taxon>Bacillati</taxon>
        <taxon>Actinomycetota</taxon>
        <taxon>Actinomycetes</taxon>
        <taxon>Micrococcales</taxon>
        <taxon>Micrococcaceae</taxon>
        <taxon>Paenarthrobacter</taxon>
    </lineage>
</organism>
<dbReference type="InterPro" id="IPR011650">
    <property type="entry name" value="Peptidase_M20_dimer"/>
</dbReference>
<accession>A0ABV0GNK6</accession>
<evidence type="ECO:0000259" key="1">
    <source>
        <dbReference type="Pfam" id="PF07687"/>
    </source>
</evidence>
<dbReference type="Gene3D" id="3.40.630.10">
    <property type="entry name" value="Zn peptidases"/>
    <property type="match status" value="1"/>
</dbReference>
<comment type="caution">
    <text evidence="2">The sequence shown here is derived from an EMBL/GenBank/DDBJ whole genome shotgun (WGS) entry which is preliminary data.</text>
</comment>
<sequence>MTQTATSTALATATPLDAEQTAKLHSLYRHLHAHPELSMQEFATAGLIEDQLDELGIEHFRCGGTGVVGILRNGDGPVVAFRADSDGLPIEEATGLDYASTDTGTLPDGTVVPVMHGCGHDTHVASLLGAAEVLAGNLESWSGTLVLIFQPGEETAAGALAMLDDGLWDKAPRPEVVFGQHVMPRPVGTVAISNGPVAAMADSLRVTVHGQQSHGSQPQDSIDPIVMAAHMVTRLQGIVSRELDPRKSAVVTVGTFHAGLKENIIPASAEFTLNIRTFDDDVRGQVLSAVRRIIEAEAAASGAPAPVIEEMYRFPQCFNDPDAVPDVVEALRRVLGTEAVEITPPMMGSEDFGHLGTAIGVPSVFWMFGGTPASGHEGPGPIPVNHSPFFAPELEGSLAGGVAAAVAVLMSRLGVSL</sequence>
<keyword evidence="3" id="KW-1185">Reference proteome</keyword>
<dbReference type="SUPFAM" id="SSF53187">
    <property type="entry name" value="Zn-dependent exopeptidases"/>
    <property type="match status" value="1"/>
</dbReference>
<dbReference type="InterPro" id="IPR036264">
    <property type="entry name" value="Bact_exopeptidase_dim_dom"/>
</dbReference>
<dbReference type="EMBL" id="JBBMFV010000004">
    <property type="protein sequence ID" value="MEO3940131.1"/>
    <property type="molecule type" value="Genomic_DNA"/>
</dbReference>